<dbReference type="Pfam" id="PF01522">
    <property type="entry name" value="Polysacc_deac_1"/>
    <property type="match status" value="1"/>
</dbReference>
<dbReference type="CDD" id="cd10917">
    <property type="entry name" value="CE4_NodB_like_6s_7s"/>
    <property type="match status" value="1"/>
</dbReference>
<dbReference type="Proteomes" id="UP001596410">
    <property type="component" value="Unassembled WGS sequence"/>
</dbReference>
<accession>A0ABW2EPE6</accession>
<evidence type="ECO:0000259" key="3">
    <source>
        <dbReference type="PROSITE" id="PS51677"/>
    </source>
</evidence>
<dbReference type="InterPro" id="IPR002509">
    <property type="entry name" value="NODB_dom"/>
</dbReference>
<dbReference type="SUPFAM" id="SSF88713">
    <property type="entry name" value="Glycoside hydrolase/deacetylase"/>
    <property type="match status" value="1"/>
</dbReference>
<keyword evidence="1" id="KW-0479">Metal-binding</keyword>
<keyword evidence="2 4" id="KW-0378">Hydrolase</keyword>
<dbReference type="EMBL" id="JBHSZV010000067">
    <property type="protein sequence ID" value="MFC7064165.1"/>
    <property type="molecule type" value="Genomic_DNA"/>
</dbReference>
<gene>
    <name evidence="4" type="ORF">ACFQIC_20435</name>
</gene>
<dbReference type="GO" id="GO:0016787">
    <property type="term" value="F:hydrolase activity"/>
    <property type="evidence" value="ECO:0007669"/>
    <property type="project" value="UniProtKB-KW"/>
</dbReference>
<evidence type="ECO:0000256" key="2">
    <source>
        <dbReference type="ARBA" id="ARBA00022801"/>
    </source>
</evidence>
<dbReference type="InterPro" id="IPR011330">
    <property type="entry name" value="Glyco_hydro/deAcase_b/a-brl"/>
</dbReference>
<dbReference type="InterPro" id="IPR050248">
    <property type="entry name" value="Polysacc_deacetylase_ArnD"/>
</dbReference>
<name>A0ABW2EPE6_9BACI</name>
<organism evidence="4 5">
    <name type="scientific">Halobacillus seohaensis</name>
    <dbReference type="NCBI Taxonomy" id="447421"/>
    <lineage>
        <taxon>Bacteria</taxon>
        <taxon>Bacillati</taxon>
        <taxon>Bacillota</taxon>
        <taxon>Bacilli</taxon>
        <taxon>Bacillales</taxon>
        <taxon>Bacillaceae</taxon>
        <taxon>Halobacillus</taxon>
    </lineage>
</organism>
<dbReference type="Gene3D" id="3.20.20.370">
    <property type="entry name" value="Glycoside hydrolase/deacetylase"/>
    <property type="match status" value="1"/>
</dbReference>
<dbReference type="PANTHER" id="PTHR10587:SF133">
    <property type="entry name" value="CHITIN DEACETYLASE 1-RELATED"/>
    <property type="match status" value="1"/>
</dbReference>
<evidence type="ECO:0000313" key="4">
    <source>
        <dbReference type="EMBL" id="MFC7064165.1"/>
    </source>
</evidence>
<proteinExistence type="predicted"/>
<sequence length="196" mass="22619">MYDSNDASIITSIQDETQKSVVLTFDDGPSKVLPEILDVLNLDNVPAVFFWQSRLLYSKRPWKRVLAEGHIIASHTTKHPNLTKLSYHEQYKEIEKSLNKIESIIDSKVNYFRPPFGQYNADTIKAVKQLNLTPIMWRIASLDWELKDDRQQIITNITDHLEDGAIILLHELKQTLDVLPDLIAAIREKGYNFTTL</sequence>
<evidence type="ECO:0000256" key="1">
    <source>
        <dbReference type="ARBA" id="ARBA00022723"/>
    </source>
</evidence>
<reference evidence="5" key="1">
    <citation type="journal article" date="2019" name="Int. J. Syst. Evol. Microbiol.">
        <title>The Global Catalogue of Microorganisms (GCM) 10K type strain sequencing project: providing services to taxonomists for standard genome sequencing and annotation.</title>
        <authorList>
            <consortium name="The Broad Institute Genomics Platform"/>
            <consortium name="The Broad Institute Genome Sequencing Center for Infectious Disease"/>
            <person name="Wu L."/>
            <person name="Ma J."/>
        </authorList>
    </citation>
    <scope>NUCLEOTIDE SEQUENCE [LARGE SCALE GENOMIC DNA]</scope>
    <source>
        <strain evidence="5">CGMCC 4.1621</strain>
    </source>
</reference>
<keyword evidence="5" id="KW-1185">Reference proteome</keyword>
<dbReference type="PANTHER" id="PTHR10587">
    <property type="entry name" value="GLYCOSYL TRANSFERASE-RELATED"/>
    <property type="match status" value="1"/>
</dbReference>
<dbReference type="RefSeq" id="WP_390217828.1">
    <property type="nucleotide sequence ID" value="NZ_JBHSZV010000067.1"/>
</dbReference>
<dbReference type="PROSITE" id="PS51677">
    <property type="entry name" value="NODB"/>
    <property type="match status" value="1"/>
</dbReference>
<dbReference type="EC" id="3.-.-.-" evidence="4"/>
<protein>
    <submittedName>
        <fullName evidence="4">Polysaccharide deacetylase family protein</fullName>
        <ecNumber evidence="4">3.-.-.-</ecNumber>
    </submittedName>
</protein>
<evidence type="ECO:0000313" key="5">
    <source>
        <dbReference type="Proteomes" id="UP001596410"/>
    </source>
</evidence>
<comment type="caution">
    <text evidence="4">The sequence shown here is derived from an EMBL/GenBank/DDBJ whole genome shotgun (WGS) entry which is preliminary data.</text>
</comment>
<feature type="domain" description="NodB homology" evidence="3">
    <location>
        <begin position="19"/>
        <end position="194"/>
    </location>
</feature>